<gene>
    <name evidence="2" type="ORF">O181_000326</name>
</gene>
<reference evidence="2" key="1">
    <citation type="submission" date="2021-03" db="EMBL/GenBank/DDBJ databases">
        <title>Draft genome sequence of rust myrtle Austropuccinia psidii MF-1, a brazilian biotype.</title>
        <authorList>
            <person name="Quecine M.C."/>
            <person name="Pachon D.M.R."/>
            <person name="Bonatelli M.L."/>
            <person name="Correr F.H."/>
            <person name="Franceschini L.M."/>
            <person name="Leite T.F."/>
            <person name="Margarido G.R.A."/>
            <person name="Almeida C.A."/>
            <person name="Ferrarezi J.A."/>
            <person name="Labate C.A."/>
        </authorList>
    </citation>
    <scope>NUCLEOTIDE SEQUENCE</scope>
    <source>
        <strain evidence="2">MF-1</strain>
    </source>
</reference>
<feature type="region of interest" description="Disordered" evidence="1">
    <location>
        <begin position="113"/>
        <end position="169"/>
    </location>
</feature>
<dbReference type="EMBL" id="AVOT02000036">
    <property type="protein sequence ID" value="MBW0460611.1"/>
    <property type="molecule type" value="Genomic_DNA"/>
</dbReference>
<protein>
    <submittedName>
        <fullName evidence="2">Uncharacterized protein</fullName>
    </submittedName>
</protein>
<evidence type="ECO:0000313" key="3">
    <source>
        <dbReference type="Proteomes" id="UP000765509"/>
    </source>
</evidence>
<sequence>MSSTRSGSNYSIKSNGSGPGHSSHKSKRQECQTRGEAQMEYSRNSTSFQRYEQLPAGRNGNISVSVQELVYGSKAEGVGTYAKPLDRDNELLYLRQVQQIKFLFKKQGILSEDQKKELAKKKDNSPVEATKASTRKNMPQKLPKKVKKGPKSQHKGKKKTKWNKPYPLNYTIPKREKTAMNNVFNMARTLMEFKKQEEERMNQSFQKK</sequence>
<comment type="caution">
    <text evidence="2">The sequence shown here is derived from an EMBL/GenBank/DDBJ whole genome shotgun (WGS) entry which is preliminary data.</text>
</comment>
<dbReference type="AlphaFoldDB" id="A0A9Q3B8U4"/>
<organism evidence="2 3">
    <name type="scientific">Austropuccinia psidii MF-1</name>
    <dbReference type="NCBI Taxonomy" id="1389203"/>
    <lineage>
        <taxon>Eukaryota</taxon>
        <taxon>Fungi</taxon>
        <taxon>Dikarya</taxon>
        <taxon>Basidiomycota</taxon>
        <taxon>Pucciniomycotina</taxon>
        <taxon>Pucciniomycetes</taxon>
        <taxon>Pucciniales</taxon>
        <taxon>Sphaerophragmiaceae</taxon>
        <taxon>Austropuccinia</taxon>
    </lineage>
</organism>
<accession>A0A9Q3B8U4</accession>
<evidence type="ECO:0000256" key="1">
    <source>
        <dbReference type="SAM" id="MobiDB-lite"/>
    </source>
</evidence>
<dbReference type="Proteomes" id="UP000765509">
    <property type="component" value="Unassembled WGS sequence"/>
</dbReference>
<name>A0A9Q3B8U4_9BASI</name>
<keyword evidence="3" id="KW-1185">Reference proteome</keyword>
<proteinExistence type="predicted"/>
<feature type="region of interest" description="Disordered" evidence="1">
    <location>
        <begin position="1"/>
        <end position="47"/>
    </location>
</feature>
<feature type="compositionally biased region" description="Basic and acidic residues" evidence="1">
    <location>
        <begin position="113"/>
        <end position="125"/>
    </location>
</feature>
<feature type="compositionally biased region" description="Polar residues" evidence="1">
    <location>
        <begin position="1"/>
        <end position="12"/>
    </location>
</feature>
<evidence type="ECO:0000313" key="2">
    <source>
        <dbReference type="EMBL" id="MBW0460611.1"/>
    </source>
</evidence>
<feature type="compositionally biased region" description="Basic residues" evidence="1">
    <location>
        <begin position="142"/>
        <end position="162"/>
    </location>
</feature>